<dbReference type="SUPFAM" id="SSF48537">
    <property type="entry name" value="Phospholipase C/P1 nuclease"/>
    <property type="match status" value="1"/>
</dbReference>
<keyword evidence="9" id="KW-0378">Hydrolase</keyword>
<keyword evidence="11" id="KW-0325">Glycoprotein</keyword>
<dbReference type="EC" id="3.1.30.1" evidence="4"/>
<dbReference type="InterPro" id="IPR003154">
    <property type="entry name" value="S1/P1nuclease"/>
</dbReference>
<evidence type="ECO:0000256" key="6">
    <source>
        <dbReference type="ARBA" id="ARBA00022723"/>
    </source>
</evidence>
<keyword evidence="13" id="KW-1185">Reference proteome</keyword>
<evidence type="ECO:0000256" key="7">
    <source>
        <dbReference type="ARBA" id="ARBA00022729"/>
    </source>
</evidence>
<dbReference type="GO" id="GO:0006308">
    <property type="term" value="P:DNA catabolic process"/>
    <property type="evidence" value="ECO:0007669"/>
    <property type="project" value="InterPro"/>
</dbReference>
<sequence length="357" mass="41298">MKRNVIRLLSKSHILIKLLLTKFFKFKQHKRYKLINLNMLLKYNIEPEETIAAVKKLLPESSAQGGGDLASFCSWPDEIKHFSQWQWTSSLHYVNTPDYRCNYQYCRDCQDSHMQKDRFVTGAIFNYTSQLMSASVNSQTLVQYNLREALMFLSHYMGDVHQPLHTGFSGDRGGNTIIVHWYNSKTNLHHVWDDMIIESALKTYYNSSLSVMIQSLQAKLMNAWSNDVPSWESCQFNQTACPDQYASKIIGLACKYAYRNATPGTTLGDEYFLSRLPIVEKRLAQGGIRLAAILNQLVEMGRSFIRTFPVSEQPRSLKANASRCHFEARRDFVNRSKDASCTLVHWECSHFIWLYDP</sequence>
<accession>A0A8X7W5Y8</accession>
<evidence type="ECO:0000256" key="4">
    <source>
        <dbReference type="ARBA" id="ARBA00012562"/>
    </source>
</evidence>
<comment type="subunit">
    <text evidence="3">Monomer.</text>
</comment>
<dbReference type="GO" id="GO:0046872">
    <property type="term" value="F:metal ion binding"/>
    <property type="evidence" value="ECO:0007669"/>
    <property type="project" value="UniProtKB-KW"/>
</dbReference>
<evidence type="ECO:0000313" key="12">
    <source>
        <dbReference type="EMBL" id="KAG2323689.1"/>
    </source>
</evidence>
<evidence type="ECO:0000256" key="9">
    <source>
        <dbReference type="ARBA" id="ARBA00022801"/>
    </source>
</evidence>
<evidence type="ECO:0000256" key="10">
    <source>
        <dbReference type="ARBA" id="ARBA00023157"/>
    </source>
</evidence>
<keyword evidence="5" id="KW-0540">Nuclease</keyword>
<evidence type="ECO:0000256" key="2">
    <source>
        <dbReference type="ARBA" id="ARBA00009547"/>
    </source>
</evidence>
<proteinExistence type="inferred from homology"/>
<dbReference type="Pfam" id="PF02265">
    <property type="entry name" value="S1-P1_nuclease"/>
    <property type="match status" value="1"/>
</dbReference>
<dbReference type="Gene3D" id="1.10.575.10">
    <property type="entry name" value="P1 Nuclease"/>
    <property type="match status" value="1"/>
</dbReference>
<evidence type="ECO:0000256" key="3">
    <source>
        <dbReference type="ARBA" id="ARBA00011245"/>
    </source>
</evidence>
<comment type="caution">
    <text evidence="12">The sequence shown here is derived from an EMBL/GenBank/DDBJ whole genome shotgun (WGS) entry which is preliminary data.</text>
</comment>
<dbReference type="Proteomes" id="UP000886595">
    <property type="component" value="Unassembled WGS sequence"/>
</dbReference>
<protein>
    <recommendedName>
        <fullName evidence="4">Aspergillus nuclease S1</fullName>
        <ecNumber evidence="4">3.1.30.1</ecNumber>
    </recommendedName>
</protein>
<dbReference type="PANTHER" id="PTHR33146:SF23">
    <property type="entry name" value="ENDONUCLEASE 5"/>
    <property type="match status" value="1"/>
</dbReference>
<dbReference type="GO" id="GO:0004521">
    <property type="term" value="F:RNA endonuclease activity"/>
    <property type="evidence" value="ECO:0007669"/>
    <property type="project" value="UniProtKB-ARBA"/>
</dbReference>
<dbReference type="GO" id="GO:0000014">
    <property type="term" value="F:single-stranded DNA endodeoxyribonuclease activity"/>
    <property type="evidence" value="ECO:0007669"/>
    <property type="project" value="UniProtKB-ARBA"/>
</dbReference>
<dbReference type="PANTHER" id="PTHR33146">
    <property type="entry name" value="ENDONUCLEASE 4"/>
    <property type="match status" value="1"/>
</dbReference>
<comment type="similarity">
    <text evidence="2">Belongs to the nuclease type I family.</text>
</comment>
<evidence type="ECO:0000256" key="5">
    <source>
        <dbReference type="ARBA" id="ARBA00022722"/>
    </source>
</evidence>
<evidence type="ECO:0000256" key="8">
    <source>
        <dbReference type="ARBA" id="ARBA00022759"/>
    </source>
</evidence>
<evidence type="ECO:0000256" key="11">
    <source>
        <dbReference type="ARBA" id="ARBA00023180"/>
    </source>
</evidence>
<gene>
    <name evidence="12" type="ORF">Bca52824_006417</name>
</gene>
<dbReference type="GO" id="GO:0003676">
    <property type="term" value="F:nucleic acid binding"/>
    <property type="evidence" value="ECO:0007669"/>
    <property type="project" value="InterPro"/>
</dbReference>
<comment type="catalytic activity">
    <reaction evidence="1">
        <text>Endonucleolytic cleavage to 5'-phosphomononucleotide and 5'-phosphooligonucleotide end-products.</text>
        <dbReference type="EC" id="3.1.30.1"/>
    </reaction>
</comment>
<reference evidence="12 13" key="1">
    <citation type="submission" date="2020-02" db="EMBL/GenBank/DDBJ databases">
        <authorList>
            <person name="Ma Q."/>
            <person name="Huang Y."/>
            <person name="Song X."/>
            <person name="Pei D."/>
        </authorList>
    </citation>
    <scope>NUCLEOTIDE SEQUENCE [LARGE SCALE GENOMIC DNA]</scope>
    <source>
        <strain evidence="12">Sxm20200214</strain>
        <tissue evidence="12">Leaf</tissue>
    </source>
</reference>
<evidence type="ECO:0000256" key="1">
    <source>
        <dbReference type="ARBA" id="ARBA00000245"/>
    </source>
</evidence>
<keyword evidence="6" id="KW-0479">Metal-binding</keyword>
<keyword evidence="8" id="KW-0255">Endonuclease</keyword>
<keyword evidence="7" id="KW-0732">Signal</keyword>
<dbReference type="CDD" id="cd11010">
    <property type="entry name" value="S1-P1_nuclease"/>
    <property type="match status" value="1"/>
</dbReference>
<name>A0A8X7W5Y8_BRACI</name>
<organism evidence="12 13">
    <name type="scientific">Brassica carinata</name>
    <name type="common">Ethiopian mustard</name>
    <name type="synonym">Abyssinian cabbage</name>
    <dbReference type="NCBI Taxonomy" id="52824"/>
    <lineage>
        <taxon>Eukaryota</taxon>
        <taxon>Viridiplantae</taxon>
        <taxon>Streptophyta</taxon>
        <taxon>Embryophyta</taxon>
        <taxon>Tracheophyta</taxon>
        <taxon>Spermatophyta</taxon>
        <taxon>Magnoliopsida</taxon>
        <taxon>eudicotyledons</taxon>
        <taxon>Gunneridae</taxon>
        <taxon>Pentapetalae</taxon>
        <taxon>rosids</taxon>
        <taxon>malvids</taxon>
        <taxon>Brassicales</taxon>
        <taxon>Brassicaceae</taxon>
        <taxon>Brassiceae</taxon>
        <taxon>Brassica</taxon>
    </lineage>
</organism>
<dbReference type="OrthoDB" id="441446at2759"/>
<dbReference type="AlphaFoldDB" id="A0A8X7W5Y8"/>
<evidence type="ECO:0000313" key="13">
    <source>
        <dbReference type="Proteomes" id="UP000886595"/>
    </source>
</evidence>
<dbReference type="InterPro" id="IPR008947">
    <property type="entry name" value="PLipase_C/P1_nuclease_dom_sf"/>
</dbReference>
<dbReference type="FunFam" id="1.10.575.10:FF:000002">
    <property type="entry name" value="Endonuclease 2"/>
    <property type="match status" value="1"/>
</dbReference>
<dbReference type="EMBL" id="JAAMPC010000002">
    <property type="protein sequence ID" value="KAG2323689.1"/>
    <property type="molecule type" value="Genomic_DNA"/>
</dbReference>
<keyword evidence="10" id="KW-1015">Disulfide bond</keyword>